<evidence type="ECO:0000256" key="1">
    <source>
        <dbReference type="ARBA" id="ARBA00001286"/>
    </source>
</evidence>
<dbReference type="Gene3D" id="3.30.160.70">
    <property type="entry name" value="Methylated DNA-protein cysteine methyltransferase domain"/>
    <property type="match status" value="1"/>
</dbReference>
<sequence length="179" mass="18940">MSEHLYTLFETAIGPCGIAWGPRGITGVQLPGSTAEKTRMRLLRRCPGAEEGAPPPDIARVIERIGALLRGERIDLSDVPVDLGRVPEFEQRVYAIARAIPPGSTMTYGEIAKRLGDPLLARDVGQAMGHNPFPIVVPCHRVLAAGGKPGGFSAPGGVDTKLRMLQIEGAAPGGQPSLF</sequence>
<protein>
    <submittedName>
        <fullName evidence="8">Cysteine methyltransferase</fullName>
    </submittedName>
</protein>
<accession>A0A211ZK23</accession>
<evidence type="ECO:0000313" key="9">
    <source>
        <dbReference type="Proteomes" id="UP000196655"/>
    </source>
</evidence>
<dbReference type="InterPro" id="IPR036217">
    <property type="entry name" value="MethylDNA_cys_MeTrfase_DNAb"/>
</dbReference>
<dbReference type="GO" id="GO:0006281">
    <property type="term" value="P:DNA repair"/>
    <property type="evidence" value="ECO:0007669"/>
    <property type="project" value="UniProtKB-KW"/>
</dbReference>
<proteinExistence type="predicted"/>
<dbReference type="NCBIfam" id="TIGR00589">
    <property type="entry name" value="ogt"/>
    <property type="match status" value="1"/>
</dbReference>
<dbReference type="SUPFAM" id="SSF53155">
    <property type="entry name" value="Methylated DNA-protein cysteine methyltransferase domain"/>
    <property type="match status" value="1"/>
</dbReference>
<dbReference type="OrthoDB" id="9802228at2"/>
<dbReference type="InterPro" id="IPR036631">
    <property type="entry name" value="MGMT_N_sf"/>
</dbReference>
<dbReference type="SUPFAM" id="SSF46767">
    <property type="entry name" value="Methylated DNA-protein cysteine methyltransferase, C-terminal domain"/>
    <property type="match status" value="1"/>
</dbReference>
<reference evidence="9" key="1">
    <citation type="submission" date="2017-05" db="EMBL/GenBank/DDBJ databases">
        <authorList>
            <person name="Macchi M."/>
            <person name="Festa S."/>
            <person name="Coppotelli B.M."/>
            <person name="Morelli I.S."/>
        </authorList>
    </citation>
    <scope>NUCLEOTIDE SEQUENCE [LARGE SCALE GENOMIC DNA]</scope>
    <source>
        <strain evidence="9">I</strain>
    </source>
</reference>
<dbReference type="InterPro" id="IPR001497">
    <property type="entry name" value="MethylDNA_cys_MeTrfase_AS"/>
</dbReference>
<name>A0A211ZK23_9PROT</name>
<dbReference type="CDD" id="cd06445">
    <property type="entry name" value="ATase"/>
    <property type="match status" value="1"/>
</dbReference>
<keyword evidence="3 8" id="KW-0808">Transferase</keyword>
<evidence type="ECO:0000256" key="4">
    <source>
        <dbReference type="ARBA" id="ARBA00022763"/>
    </source>
</evidence>
<dbReference type="PANTHER" id="PTHR10815:SF5">
    <property type="entry name" value="METHYLATED-DNA--PROTEIN-CYSTEINE METHYLTRANSFERASE"/>
    <property type="match status" value="1"/>
</dbReference>
<dbReference type="EMBL" id="NHON01000036">
    <property type="protein sequence ID" value="OWJ65534.1"/>
    <property type="molecule type" value="Genomic_DNA"/>
</dbReference>
<dbReference type="InterPro" id="IPR036388">
    <property type="entry name" value="WH-like_DNA-bd_sf"/>
</dbReference>
<evidence type="ECO:0000256" key="5">
    <source>
        <dbReference type="ARBA" id="ARBA00023204"/>
    </source>
</evidence>
<evidence type="ECO:0000256" key="2">
    <source>
        <dbReference type="ARBA" id="ARBA00022603"/>
    </source>
</evidence>
<evidence type="ECO:0000256" key="3">
    <source>
        <dbReference type="ARBA" id="ARBA00022679"/>
    </source>
</evidence>
<dbReference type="PROSITE" id="PS00374">
    <property type="entry name" value="MGMT"/>
    <property type="match status" value="1"/>
</dbReference>
<dbReference type="STRING" id="1122125.GCA_000423185_00897"/>
<evidence type="ECO:0000259" key="7">
    <source>
        <dbReference type="Pfam" id="PF01035"/>
    </source>
</evidence>
<comment type="catalytic activity">
    <reaction evidence="1">
        <text>a 4-O-methyl-thymidine in DNA + L-cysteinyl-[protein] = a thymidine in DNA + S-methyl-L-cysteinyl-[protein]</text>
        <dbReference type="Rhea" id="RHEA:53428"/>
        <dbReference type="Rhea" id="RHEA-COMP:10131"/>
        <dbReference type="Rhea" id="RHEA-COMP:10132"/>
        <dbReference type="Rhea" id="RHEA-COMP:13555"/>
        <dbReference type="Rhea" id="RHEA-COMP:13556"/>
        <dbReference type="ChEBI" id="CHEBI:29950"/>
        <dbReference type="ChEBI" id="CHEBI:82612"/>
        <dbReference type="ChEBI" id="CHEBI:137386"/>
        <dbReference type="ChEBI" id="CHEBI:137387"/>
        <dbReference type="EC" id="2.1.1.63"/>
    </reaction>
</comment>
<dbReference type="GO" id="GO:0032259">
    <property type="term" value="P:methylation"/>
    <property type="evidence" value="ECO:0007669"/>
    <property type="project" value="UniProtKB-KW"/>
</dbReference>
<dbReference type="PANTHER" id="PTHR10815">
    <property type="entry name" value="METHYLATED-DNA--PROTEIN-CYSTEINE METHYLTRANSFERASE"/>
    <property type="match status" value="1"/>
</dbReference>
<keyword evidence="4" id="KW-0227">DNA damage</keyword>
<comment type="catalytic activity">
    <reaction evidence="6">
        <text>a 6-O-methyl-2'-deoxyguanosine in DNA + L-cysteinyl-[protein] = S-methyl-L-cysteinyl-[protein] + a 2'-deoxyguanosine in DNA</text>
        <dbReference type="Rhea" id="RHEA:24000"/>
        <dbReference type="Rhea" id="RHEA-COMP:10131"/>
        <dbReference type="Rhea" id="RHEA-COMP:10132"/>
        <dbReference type="Rhea" id="RHEA-COMP:11367"/>
        <dbReference type="Rhea" id="RHEA-COMP:11368"/>
        <dbReference type="ChEBI" id="CHEBI:29950"/>
        <dbReference type="ChEBI" id="CHEBI:82612"/>
        <dbReference type="ChEBI" id="CHEBI:85445"/>
        <dbReference type="ChEBI" id="CHEBI:85448"/>
        <dbReference type="EC" id="2.1.1.63"/>
    </reaction>
</comment>
<keyword evidence="2 8" id="KW-0489">Methyltransferase</keyword>
<dbReference type="Gene3D" id="1.10.10.10">
    <property type="entry name" value="Winged helix-like DNA-binding domain superfamily/Winged helix DNA-binding domain"/>
    <property type="match status" value="1"/>
</dbReference>
<keyword evidence="5" id="KW-0234">DNA repair</keyword>
<dbReference type="Pfam" id="PF01035">
    <property type="entry name" value="DNA_binding_1"/>
    <property type="match status" value="1"/>
</dbReference>
<keyword evidence="9" id="KW-1185">Reference proteome</keyword>
<organism evidence="8 9">
    <name type="scientific">Inquilinus limosus</name>
    <dbReference type="NCBI Taxonomy" id="171674"/>
    <lineage>
        <taxon>Bacteria</taxon>
        <taxon>Pseudomonadati</taxon>
        <taxon>Pseudomonadota</taxon>
        <taxon>Alphaproteobacteria</taxon>
        <taxon>Rhodospirillales</taxon>
        <taxon>Rhodospirillaceae</taxon>
        <taxon>Inquilinus</taxon>
    </lineage>
</organism>
<dbReference type="Proteomes" id="UP000196655">
    <property type="component" value="Unassembled WGS sequence"/>
</dbReference>
<gene>
    <name evidence="8" type="ORF">BWR60_19245</name>
</gene>
<comment type="caution">
    <text evidence="8">The sequence shown here is derived from an EMBL/GenBank/DDBJ whole genome shotgun (WGS) entry which is preliminary data.</text>
</comment>
<dbReference type="GO" id="GO:0003908">
    <property type="term" value="F:methylated-DNA-[protein]-cysteine S-methyltransferase activity"/>
    <property type="evidence" value="ECO:0007669"/>
    <property type="project" value="UniProtKB-EC"/>
</dbReference>
<feature type="domain" description="Methylated-DNA-[protein]-cysteine S-methyltransferase DNA binding" evidence="7">
    <location>
        <begin position="88"/>
        <end position="170"/>
    </location>
</feature>
<evidence type="ECO:0000256" key="6">
    <source>
        <dbReference type="ARBA" id="ARBA00049348"/>
    </source>
</evidence>
<dbReference type="InterPro" id="IPR014048">
    <property type="entry name" value="MethylDNA_cys_MeTrfase_DNA-bd"/>
</dbReference>
<dbReference type="RefSeq" id="WP_088152649.1">
    <property type="nucleotide sequence ID" value="NZ_NHON01000036.1"/>
</dbReference>
<dbReference type="AlphaFoldDB" id="A0A211ZK23"/>
<evidence type="ECO:0000313" key="8">
    <source>
        <dbReference type="EMBL" id="OWJ65534.1"/>
    </source>
</evidence>